<accession>A0A329MKY3</accession>
<comment type="caution">
    <text evidence="2">The sequence shown here is derived from an EMBL/GenBank/DDBJ whole genome shotgun (WGS) entry which is preliminary data.</text>
</comment>
<organism evidence="2 3">
    <name type="scientific">Paenibacillus contaminans</name>
    <dbReference type="NCBI Taxonomy" id="450362"/>
    <lineage>
        <taxon>Bacteria</taxon>
        <taxon>Bacillati</taxon>
        <taxon>Bacillota</taxon>
        <taxon>Bacilli</taxon>
        <taxon>Bacillales</taxon>
        <taxon>Paenibacillaceae</taxon>
        <taxon>Paenibacillus</taxon>
    </lineage>
</organism>
<reference evidence="2 3" key="1">
    <citation type="journal article" date="2009" name="Int. J. Syst. Evol. Microbiol.">
        <title>Paenibacillus contaminans sp. nov., isolated from a contaminated laboratory plate.</title>
        <authorList>
            <person name="Chou J.H."/>
            <person name="Lee J.H."/>
            <person name="Lin M.C."/>
            <person name="Chang P.S."/>
            <person name="Arun A.B."/>
            <person name="Young C.C."/>
            <person name="Chen W.M."/>
        </authorList>
    </citation>
    <scope>NUCLEOTIDE SEQUENCE [LARGE SCALE GENOMIC DNA]</scope>
    <source>
        <strain evidence="2 3">CKOBP-6</strain>
    </source>
</reference>
<evidence type="ECO:0000256" key="1">
    <source>
        <dbReference type="SAM" id="MobiDB-lite"/>
    </source>
</evidence>
<evidence type="ECO:0000313" key="2">
    <source>
        <dbReference type="EMBL" id="RAV20509.1"/>
    </source>
</evidence>
<gene>
    <name evidence="2" type="ORF">DQG23_16255</name>
</gene>
<dbReference type="RefSeq" id="WP_113031906.1">
    <property type="nucleotide sequence ID" value="NZ_QMFB01000008.1"/>
</dbReference>
<feature type="compositionally biased region" description="Low complexity" evidence="1">
    <location>
        <begin position="50"/>
        <end position="76"/>
    </location>
</feature>
<keyword evidence="3" id="KW-1185">Reference proteome</keyword>
<dbReference type="SUPFAM" id="SSF82171">
    <property type="entry name" value="DPP6 N-terminal domain-like"/>
    <property type="match status" value="1"/>
</dbReference>
<sequence length="642" mass="71451">MGERFEKGLAGSRYTDGKIDGWLKRLMYAVLLTSLFAIMAACENRGGETGAESASPSPSSASPGSASPSAANATPYSTPPASPGKERGVAESLTELSICQLNRGEDGGEFGGASACIVNFGTEPLPMLPPLSLPEKPETYALYMEEIYFFVKFGTSDEMTLERLTRQIKAEGGTLKLEKEQTQLDRSNIRYKGSVTGIREEAVIFFGDIPPITLKRSDRKLVYEVEPDLVAGKDMLLLQGNELSTKLLMPEREKEAVLVFSEPIRTDRANIAVYGNDPSVRGPAGKWLDDRRLSITVPDGATEWHVNLENIFSVSGSYFGEHWDGSVRLSKVPERKWRQFPSGEPVLESAYAKYYDFILFSPDNRRALGMIEMGGPNADEGGRYYAVVLDRPGQPPAVVRSPMHFPDVLMNLPLAWLDDERIAYVDYQGLKLYDIPSGRTKTLVAASELGGYFNAMAFDAHERTLYLLTQRYDEAAETIRIDRWSMDGEGKTAVIRDFATTVLADKYQALKLPIIPRPDGVFWTKTRDGKAVTEFVMRDGRKLETTGATVAAAGQKIYVSERPASDKPKWFEWTPGKGRSVLPETSGRIVPFGSLLTTEEADGTWKLYDPDKKRWVAFPQQRKTNLYPEQPFQAIYREDVPK</sequence>
<dbReference type="AlphaFoldDB" id="A0A329MKY3"/>
<protein>
    <submittedName>
        <fullName evidence="2">Uncharacterized protein</fullName>
    </submittedName>
</protein>
<dbReference type="EMBL" id="QMFB01000008">
    <property type="protein sequence ID" value="RAV20509.1"/>
    <property type="molecule type" value="Genomic_DNA"/>
</dbReference>
<dbReference type="OrthoDB" id="2572749at2"/>
<dbReference type="Proteomes" id="UP000250369">
    <property type="component" value="Unassembled WGS sequence"/>
</dbReference>
<name>A0A329MKY3_9BACL</name>
<proteinExistence type="predicted"/>
<evidence type="ECO:0000313" key="3">
    <source>
        <dbReference type="Proteomes" id="UP000250369"/>
    </source>
</evidence>
<feature type="region of interest" description="Disordered" evidence="1">
    <location>
        <begin position="47"/>
        <end position="89"/>
    </location>
</feature>